<accession>A0ABP3WTC9</accession>
<keyword evidence="3" id="KW-1185">Reference proteome</keyword>
<feature type="transmembrane region" description="Helical" evidence="1">
    <location>
        <begin position="41"/>
        <end position="58"/>
    </location>
</feature>
<feature type="transmembrane region" description="Helical" evidence="1">
    <location>
        <begin position="7"/>
        <end position="29"/>
    </location>
</feature>
<dbReference type="EMBL" id="BAAAFD010000002">
    <property type="protein sequence ID" value="GAA0853856.1"/>
    <property type="molecule type" value="Genomic_DNA"/>
</dbReference>
<organism evidence="2 3">
    <name type="scientific">Aliiglaciecola litoralis</name>
    <dbReference type="NCBI Taxonomy" id="582857"/>
    <lineage>
        <taxon>Bacteria</taxon>
        <taxon>Pseudomonadati</taxon>
        <taxon>Pseudomonadota</taxon>
        <taxon>Gammaproteobacteria</taxon>
        <taxon>Alteromonadales</taxon>
        <taxon>Alteromonadaceae</taxon>
        <taxon>Aliiglaciecola</taxon>
    </lineage>
</organism>
<evidence type="ECO:0000313" key="3">
    <source>
        <dbReference type="Proteomes" id="UP001500359"/>
    </source>
</evidence>
<keyword evidence="1" id="KW-1133">Transmembrane helix</keyword>
<comment type="caution">
    <text evidence="2">The sequence shown here is derived from an EMBL/GenBank/DDBJ whole genome shotgun (WGS) entry which is preliminary data.</text>
</comment>
<gene>
    <name evidence="2" type="ORF">GCM10009114_07750</name>
</gene>
<evidence type="ECO:0000256" key="1">
    <source>
        <dbReference type="SAM" id="Phobius"/>
    </source>
</evidence>
<protein>
    <submittedName>
        <fullName evidence="2">Uncharacterized protein</fullName>
    </submittedName>
</protein>
<evidence type="ECO:0000313" key="2">
    <source>
        <dbReference type="EMBL" id="GAA0853856.1"/>
    </source>
</evidence>
<keyword evidence="1" id="KW-0472">Membrane</keyword>
<sequence length="65" mass="7507">MNPKIITFTYIMLYLNIAFNLISATISWFIDDIALNTNPTFQTALLFVIAGLLFYLSFSKQYCNE</sequence>
<reference evidence="3" key="1">
    <citation type="journal article" date="2019" name="Int. J. Syst. Evol. Microbiol.">
        <title>The Global Catalogue of Microorganisms (GCM) 10K type strain sequencing project: providing services to taxonomists for standard genome sequencing and annotation.</title>
        <authorList>
            <consortium name="The Broad Institute Genomics Platform"/>
            <consortium name="The Broad Institute Genome Sequencing Center for Infectious Disease"/>
            <person name="Wu L."/>
            <person name="Ma J."/>
        </authorList>
    </citation>
    <scope>NUCLEOTIDE SEQUENCE [LARGE SCALE GENOMIC DNA]</scope>
    <source>
        <strain evidence="3">JCM 15896</strain>
    </source>
</reference>
<proteinExistence type="predicted"/>
<dbReference type="Proteomes" id="UP001500359">
    <property type="component" value="Unassembled WGS sequence"/>
</dbReference>
<name>A0ABP3WTC9_9ALTE</name>
<keyword evidence="1" id="KW-0812">Transmembrane</keyword>